<evidence type="ECO:0000313" key="2">
    <source>
        <dbReference type="Proteomes" id="UP000054703"/>
    </source>
</evidence>
<proteinExistence type="predicted"/>
<dbReference type="Proteomes" id="UP000054703">
    <property type="component" value="Unassembled WGS sequence"/>
</dbReference>
<keyword evidence="2" id="KW-1185">Reference proteome</keyword>
<reference evidence="1 2" key="1">
    <citation type="submission" date="2015-11" db="EMBL/GenBank/DDBJ databases">
        <title>Genomic analysis of 38 Legionella species identifies large and diverse effector repertoires.</title>
        <authorList>
            <person name="Burstein D."/>
            <person name="Amaro F."/>
            <person name="Zusman T."/>
            <person name="Lifshitz Z."/>
            <person name="Cohen O."/>
            <person name="Gilbert J.A."/>
            <person name="Pupko T."/>
            <person name="Shuman H.A."/>
            <person name="Segal G."/>
        </authorList>
    </citation>
    <scope>NUCLEOTIDE SEQUENCE [LARGE SCALE GENOMIC DNA]</scope>
    <source>
        <strain evidence="1 2">SC-63-C7</strain>
    </source>
</reference>
<accession>A0A0W0Y9G3</accession>
<name>A0A0W0Y9G3_9GAMM</name>
<dbReference type="PATRIC" id="fig|45074.5.peg.4300"/>
<protein>
    <submittedName>
        <fullName evidence="1">Uncharacterized protein</fullName>
    </submittedName>
</protein>
<organism evidence="1 2">
    <name type="scientific">Legionella santicrucis</name>
    <dbReference type="NCBI Taxonomy" id="45074"/>
    <lineage>
        <taxon>Bacteria</taxon>
        <taxon>Pseudomonadati</taxon>
        <taxon>Pseudomonadota</taxon>
        <taxon>Gammaproteobacteria</taxon>
        <taxon>Legionellales</taxon>
        <taxon>Legionellaceae</taxon>
        <taxon>Legionella</taxon>
    </lineage>
</organism>
<evidence type="ECO:0000313" key="1">
    <source>
        <dbReference type="EMBL" id="KTD53595.1"/>
    </source>
</evidence>
<gene>
    <name evidence="1" type="ORF">Lsan_4005</name>
</gene>
<comment type="caution">
    <text evidence="1">The sequence shown here is derived from an EMBL/GenBank/DDBJ whole genome shotgun (WGS) entry which is preliminary data.</text>
</comment>
<sequence>MFALSRKNYPKIHRDKFIANSLDGMFSRGISSYASERFTQEWDNPEKRLIAKAMTLSTIVPTLHSSRQNIALQPPFPNGKKQHPSVAHALGKTYGKLCAIDKISAVCPEHYLLMRTAVGIARNPKPEILNAATIIGFELGTELEKLDRNTLKSLFEIGSSVPESRSRDVLENHDLLIKILKGEHQVPPQQFLRVLEVVLSPLGMIANSYGSNNCKIEKAKKAGKDVAGLENFINELMVSLKNFHVPYIKAPGSPFAHLQMQLYTQGAQISDAELVTVSHYLESLSNNVTDDCLMPNIPLIRSVIVCDATGRTLHLHDHMNLPHFFDVSGTTGAVMQASLGLLSKAGRLDLVKDPQGTLLLGMVIAGCNFYKQGYHNYYEVLPALNWVNHNVWNEEYKQLTPMELLHAIPNLLNECVDPSSQMAAIINDTTSLVTEHFELHYQLYKEDLQNRAKMEQAPAVPMLGMKNE</sequence>
<dbReference type="RefSeq" id="WP_058515880.1">
    <property type="nucleotide sequence ID" value="NZ_CAAAIH010000006.1"/>
</dbReference>
<dbReference type="EMBL" id="LNYU01000091">
    <property type="protein sequence ID" value="KTD53595.1"/>
    <property type="molecule type" value="Genomic_DNA"/>
</dbReference>
<dbReference type="AlphaFoldDB" id="A0A0W0Y9G3"/>